<comment type="function">
    <text evidence="10">Pyrophosphatase that catalyzes the hydrolysis of nucleoside triphosphates to their monophosphate derivatives, with a high preference for the non-canonical purine nucleotides XTP (xanthosine triphosphate), dITP (deoxyinosine triphosphate) and ITP. Seems to function as a house-cleaning enzyme that removes non-canonical purine nucleotides from the nucleotide pool, thus preventing their incorporation into DNA/RNA and avoiding chromosomal lesions.</text>
</comment>
<feature type="binding site" evidence="10">
    <location>
        <begin position="8"/>
        <end position="13"/>
    </location>
    <ligand>
        <name>substrate</name>
    </ligand>
</feature>
<evidence type="ECO:0000256" key="11">
    <source>
        <dbReference type="RuleBase" id="RU003781"/>
    </source>
</evidence>
<keyword evidence="7 10" id="KW-0546">Nucleotide metabolism</keyword>
<dbReference type="GO" id="GO:0046872">
    <property type="term" value="F:metal ion binding"/>
    <property type="evidence" value="ECO:0007669"/>
    <property type="project" value="UniProtKB-KW"/>
</dbReference>
<dbReference type="InterPro" id="IPR020922">
    <property type="entry name" value="dITP/XTP_pyrophosphatase"/>
</dbReference>
<feature type="binding site" evidence="10">
    <location>
        <position position="175"/>
    </location>
    <ligand>
        <name>substrate</name>
    </ligand>
</feature>
<evidence type="ECO:0000256" key="5">
    <source>
        <dbReference type="ARBA" id="ARBA00022801"/>
    </source>
</evidence>
<dbReference type="PANTHER" id="PTHR11067:SF9">
    <property type="entry name" value="INOSINE TRIPHOSPHATE PYROPHOSPHATASE"/>
    <property type="match status" value="1"/>
</dbReference>
<evidence type="ECO:0000256" key="3">
    <source>
        <dbReference type="ARBA" id="ARBA00022723"/>
    </source>
</evidence>
<dbReference type="GO" id="GO:0036222">
    <property type="term" value="F:XTP diphosphatase activity"/>
    <property type="evidence" value="ECO:0007669"/>
    <property type="project" value="UniProtKB-UniRule"/>
</dbReference>
<evidence type="ECO:0000256" key="6">
    <source>
        <dbReference type="ARBA" id="ARBA00022842"/>
    </source>
</evidence>
<dbReference type="GO" id="GO:0009117">
    <property type="term" value="P:nucleotide metabolic process"/>
    <property type="evidence" value="ECO:0007669"/>
    <property type="project" value="UniProtKB-KW"/>
</dbReference>
<evidence type="ECO:0000256" key="7">
    <source>
        <dbReference type="ARBA" id="ARBA00023080"/>
    </source>
</evidence>
<dbReference type="GO" id="GO:0005829">
    <property type="term" value="C:cytosol"/>
    <property type="evidence" value="ECO:0007669"/>
    <property type="project" value="TreeGrafter"/>
</dbReference>
<evidence type="ECO:0000256" key="2">
    <source>
        <dbReference type="ARBA" id="ARBA00011738"/>
    </source>
</evidence>
<keyword evidence="3 10" id="KW-0479">Metal-binding</keyword>
<feature type="binding site" evidence="10">
    <location>
        <position position="69"/>
    </location>
    <ligand>
        <name>Mg(2+)</name>
        <dbReference type="ChEBI" id="CHEBI:18420"/>
    </ligand>
</feature>
<dbReference type="Pfam" id="PF01725">
    <property type="entry name" value="Ham1p_like"/>
    <property type="match status" value="1"/>
</dbReference>
<dbReference type="GO" id="GO:0017111">
    <property type="term" value="F:ribonucleoside triphosphate phosphatase activity"/>
    <property type="evidence" value="ECO:0007669"/>
    <property type="project" value="InterPro"/>
</dbReference>
<dbReference type="CDD" id="cd00515">
    <property type="entry name" value="HAM1"/>
    <property type="match status" value="1"/>
</dbReference>
<evidence type="ECO:0000256" key="9">
    <source>
        <dbReference type="ARBA" id="ARBA00052017"/>
    </source>
</evidence>
<evidence type="ECO:0000256" key="1">
    <source>
        <dbReference type="ARBA" id="ARBA00008023"/>
    </source>
</evidence>
<feature type="binding site" evidence="10">
    <location>
        <begin position="152"/>
        <end position="155"/>
    </location>
    <ligand>
        <name>substrate</name>
    </ligand>
</feature>
<dbReference type="FunFam" id="3.90.950.10:FF:000001">
    <property type="entry name" value="dITP/XTP pyrophosphatase"/>
    <property type="match status" value="1"/>
</dbReference>
<evidence type="ECO:0000256" key="8">
    <source>
        <dbReference type="ARBA" id="ARBA00051875"/>
    </source>
</evidence>
<keyword evidence="5 10" id="KW-0378">Hydrolase</keyword>
<comment type="subunit">
    <text evidence="2 10">Homodimer.</text>
</comment>
<organism evidence="12 13">
    <name type="scientific">Francisella salimarina</name>
    <dbReference type="NCBI Taxonomy" id="2599927"/>
    <lineage>
        <taxon>Bacteria</taxon>
        <taxon>Pseudomonadati</taxon>
        <taxon>Pseudomonadota</taxon>
        <taxon>Gammaproteobacteria</taxon>
        <taxon>Thiotrichales</taxon>
        <taxon>Francisellaceae</taxon>
        <taxon>Francisella</taxon>
    </lineage>
</organism>
<feature type="binding site" evidence="10">
    <location>
        <position position="70"/>
    </location>
    <ligand>
        <name>substrate</name>
    </ligand>
</feature>
<reference evidence="12 13" key="1">
    <citation type="submission" date="2021-06" db="EMBL/GenBank/DDBJ databases">
        <title>Ulceroglandular infection and bacteremia caused by Francisella salimarina in an immunocompromised patient, France.</title>
        <authorList>
            <person name="Hennebique A."/>
            <person name="Caspar Y."/>
            <person name="Maurin M."/>
            <person name="Boisset S."/>
            <person name="Pelloux I."/>
            <person name="Gallego-Hernanz M.P."/>
            <person name="Burucoa C."/>
            <person name="Cazenave-Roblot F."/>
            <person name="Plouzeau C."/>
            <person name="Rammaert B."/>
        </authorList>
    </citation>
    <scope>NUCLEOTIDE SEQUENCE [LARGE SCALE GENOMIC DNA]</scope>
    <source>
        <strain evidence="12 13">CHUGA-F75</strain>
    </source>
</reference>
<dbReference type="Proteomes" id="UP000683421">
    <property type="component" value="Chromosome"/>
</dbReference>
<dbReference type="EMBL" id="CP076680">
    <property type="protein sequence ID" value="QWU98971.1"/>
    <property type="molecule type" value="Genomic_DNA"/>
</dbReference>
<protein>
    <recommendedName>
        <fullName evidence="10">dITP/XTP pyrophosphatase</fullName>
        <ecNumber evidence="10">3.6.1.66</ecNumber>
    </recommendedName>
    <alternativeName>
        <fullName evidence="10">Non-canonical purine NTP pyrophosphatase</fullName>
    </alternativeName>
    <alternativeName>
        <fullName evidence="10">Non-standard purine NTP pyrophosphatase</fullName>
    </alternativeName>
    <alternativeName>
        <fullName evidence="10">Nucleoside-triphosphate diphosphatase</fullName>
    </alternativeName>
    <alternativeName>
        <fullName evidence="10">Nucleoside-triphosphate pyrophosphatase</fullName>
        <shortName evidence="10">NTPase</shortName>
    </alternativeName>
</protein>
<comment type="catalytic activity">
    <reaction evidence="10">
        <text>ITP + H2O = IMP + diphosphate + H(+)</text>
        <dbReference type="Rhea" id="RHEA:29399"/>
        <dbReference type="ChEBI" id="CHEBI:15377"/>
        <dbReference type="ChEBI" id="CHEBI:15378"/>
        <dbReference type="ChEBI" id="CHEBI:33019"/>
        <dbReference type="ChEBI" id="CHEBI:58053"/>
        <dbReference type="ChEBI" id="CHEBI:61402"/>
        <dbReference type="EC" id="3.6.1.66"/>
    </reaction>
</comment>
<comment type="catalytic activity">
    <reaction evidence="8 10">
        <text>dITP + H2O = dIMP + diphosphate + H(+)</text>
        <dbReference type="Rhea" id="RHEA:28342"/>
        <dbReference type="ChEBI" id="CHEBI:15377"/>
        <dbReference type="ChEBI" id="CHEBI:15378"/>
        <dbReference type="ChEBI" id="CHEBI:33019"/>
        <dbReference type="ChEBI" id="CHEBI:61194"/>
        <dbReference type="ChEBI" id="CHEBI:61382"/>
        <dbReference type="EC" id="3.6.1.66"/>
    </reaction>
</comment>
<feature type="binding site" evidence="10">
    <location>
        <begin position="180"/>
        <end position="181"/>
    </location>
    <ligand>
        <name>substrate</name>
    </ligand>
</feature>
<accession>A0AAJ4NNT0</accession>
<dbReference type="AlphaFoldDB" id="A0AAJ4NNT0"/>
<evidence type="ECO:0000313" key="13">
    <source>
        <dbReference type="Proteomes" id="UP000683421"/>
    </source>
</evidence>
<dbReference type="KEGG" id="fsr:KQR59_07655"/>
<dbReference type="EC" id="3.6.1.66" evidence="10"/>
<feature type="active site" description="Proton acceptor" evidence="10">
    <location>
        <position position="69"/>
    </location>
</feature>
<dbReference type="GO" id="GO:0035870">
    <property type="term" value="F:dITP diphosphatase activity"/>
    <property type="evidence" value="ECO:0007669"/>
    <property type="project" value="UniProtKB-UniRule"/>
</dbReference>
<dbReference type="HAMAP" id="MF_01405">
    <property type="entry name" value="Non_canon_purine_NTPase"/>
    <property type="match status" value="1"/>
</dbReference>
<evidence type="ECO:0000256" key="10">
    <source>
        <dbReference type="HAMAP-Rule" id="MF_01405"/>
    </source>
</evidence>
<comment type="similarity">
    <text evidence="1 10 11">Belongs to the HAM1 NTPase family.</text>
</comment>
<gene>
    <name evidence="12" type="primary">rdgB</name>
    <name evidence="12" type="ORF">KQR59_07655</name>
</gene>
<dbReference type="PANTHER" id="PTHR11067">
    <property type="entry name" value="INOSINE TRIPHOSPHATE PYROPHOSPHATASE/HAM1 PROTEIN"/>
    <property type="match status" value="1"/>
</dbReference>
<dbReference type="InterPro" id="IPR002637">
    <property type="entry name" value="RdgB/HAM1"/>
</dbReference>
<keyword evidence="13" id="KW-1185">Reference proteome</keyword>
<dbReference type="GO" id="GO:0000166">
    <property type="term" value="F:nucleotide binding"/>
    <property type="evidence" value="ECO:0007669"/>
    <property type="project" value="UniProtKB-KW"/>
</dbReference>
<comment type="catalytic activity">
    <reaction evidence="9 10">
        <text>XTP + H2O = XMP + diphosphate + H(+)</text>
        <dbReference type="Rhea" id="RHEA:28610"/>
        <dbReference type="ChEBI" id="CHEBI:15377"/>
        <dbReference type="ChEBI" id="CHEBI:15378"/>
        <dbReference type="ChEBI" id="CHEBI:33019"/>
        <dbReference type="ChEBI" id="CHEBI:57464"/>
        <dbReference type="ChEBI" id="CHEBI:61314"/>
        <dbReference type="EC" id="3.6.1.66"/>
    </reaction>
</comment>
<sequence length="192" mass="21263">MREIVLASSNKGKIREFTDIFKKINIQIIPQTEFNISDAEETGLSFIENAIIKARHCSRHTGLPAIADDSGLEVFSLAGDPGIYSARYAGEHGNDDANIQKLLTNLKDKDNRTARFVCALAYVRNEKDPTPVLEYGFLDGEIAHTCLGEHGFGYDPVFSLPESQKTLAQLSKSEKNKISHRAIALDKIISKI</sequence>
<dbReference type="NCBIfam" id="TIGR00042">
    <property type="entry name" value="RdgB/HAM1 family non-canonical purine NTP pyrophosphatase"/>
    <property type="match status" value="1"/>
</dbReference>
<evidence type="ECO:0000313" key="12">
    <source>
        <dbReference type="EMBL" id="QWU98971.1"/>
    </source>
</evidence>
<proteinExistence type="inferred from homology"/>
<dbReference type="GO" id="GO:0009146">
    <property type="term" value="P:purine nucleoside triphosphate catabolic process"/>
    <property type="evidence" value="ECO:0007669"/>
    <property type="project" value="UniProtKB-UniRule"/>
</dbReference>
<keyword evidence="4 10" id="KW-0547">Nucleotide-binding</keyword>
<dbReference type="RefSeq" id="WP_216691987.1">
    <property type="nucleotide sequence ID" value="NZ_CP076680.1"/>
</dbReference>
<keyword evidence="6 10" id="KW-0460">Magnesium</keyword>
<feature type="binding site" evidence="10">
    <location>
        <position position="40"/>
    </location>
    <ligand>
        <name>Mg(2+)</name>
        <dbReference type="ChEBI" id="CHEBI:18420"/>
    </ligand>
</feature>
<comment type="cofactor">
    <cofactor evidence="10">
        <name>Mg(2+)</name>
        <dbReference type="ChEBI" id="CHEBI:18420"/>
    </cofactor>
    <text evidence="10">Binds 1 Mg(2+) ion per subunit.</text>
</comment>
<dbReference type="GO" id="GO:0036220">
    <property type="term" value="F:ITP diphosphatase activity"/>
    <property type="evidence" value="ECO:0007669"/>
    <property type="project" value="UniProtKB-UniRule"/>
</dbReference>
<name>A0AAJ4NNT0_9GAMM</name>
<evidence type="ECO:0000256" key="4">
    <source>
        <dbReference type="ARBA" id="ARBA00022741"/>
    </source>
</evidence>